<dbReference type="EMBL" id="CAEZYR010000007">
    <property type="protein sequence ID" value="CAB4729012.1"/>
    <property type="molecule type" value="Genomic_DNA"/>
</dbReference>
<dbReference type="InterPro" id="IPR053153">
    <property type="entry name" value="APC_K+_Transporter"/>
</dbReference>
<feature type="transmembrane region" description="Helical" evidence="6">
    <location>
        <begin position="307"/>
        <end position="334"/>
    </location>
</feature>
<feature type="transmembrane region" description="Helical" evidence="6">
    <location>
        <begin position="176"/>
        <end position="195"/>
    </location>
</feature>
<dbReference type="PANTHER" id="PTHR47704:SF1">
    <property type="entry name" value="POTASSIUM TRANSPORTER KIMA"/>
    <property type="match status" value="1"/>
</dbReference>
<feature type="transmembrane region" description="Helical" evidence="6">
    <location>
        <begin position="415"/>
        <end position="435"/>
    </location>
</feature>
<dbReference type="PANTHER" id="PTHR47704">
    <property type="entry name" value="POTASSIUM TRANSPORTER KIMA"/>
    <property type="match status" value="1"/>
</dbReference>
<dbReference type="GO" id="GO:0022857">
    <property type="term" value="F:transmembrane transporter activity"/>
    <property type="evidence" value="ECO:0007669"/>
    <property type="project" value="InterPro"/>
</dbReference>
<comment type="subcellular location">
    <subcellularLocation>
        <location evidence="1">Membrane</location>
        <topology evidence="1">Multi-pass membrane protein</topology>
    </subcellularLocation>
</comment>
<evidence type="ECO:0000256" key="6">
    <source>
        <dbReference type="SAM" id="Phobius"/>
    </source>
</evidence>
<dbReference type="Pfam" id="PF13520">
    <property type="entry name" value="AA_permease_2"/>
    <property type="match status" value="1"/>
</dbReference>
<evidence type="ECO:0000313" key="7">
    <source>
        <dbReference type="EMBL" id="CAB4729012.1"/>
    </source>
</evidence>
<feature type="transmembrane region" description="Helical" evidence="6">
    <location>
        <begin position="116"/>
        <end position="138"/>
    </location>
</feature>
<feature type="transmembrane region" description="Helical" evidence="6">
    <location>
        <begin position="355"/>
        <end position="377"/>
    </location>
</feature>
<feature type="transmembrane region" description="Helical" evidence="6">
    <location>
        <begin position="383"/>
        <end position="403"/>
    </location>
</feature>
<feature type="transmembrane region" description="Helical" evidence="6">
    <location>
        <begin position="215"/>
        <end position="240"/>
    </location>
</feature>
<proteinExistence type="predicted"/>
<feature type="transmembrane region" description="Helical" evidence="6">
    <location>
        <begin position="63"/>
        <end position="82"/>
    </location>
</feature>
<dbReference type="InterPro" id="IPR002293">
    <property type="entry name" value="AA/rel_permease1"/>
</dbReference>
<sequence>MYTTLKRVLIGKPLPSHDEQHQRLTKKVGLAVFASDAISSTAYATEEILFVIFPIAGIASLKYLNPMAFVVLVLLAIVATSYKQTIKAYPSGGGSYVVARENLGTVPSLVAGASLLVDYVLTVAVSVSAGVAAITSAVGSLGDYRVFMCLGAIAIIMIANLRGVKESGRVFAVPTYGYILALGALLIIGLVRSFTGDLKPIPIDAERIAEIKENAQFASSVGIFYLLRGFASGAVALSGIEAISNGVGAFKEPASKNASKTLVWMASILGALFLGISVLAHRLHPVPSHDETLLSQVTRHVYGGTGFMYWVMQIFTFSILILAANTAFADFPRIASFLAKDRFMPRQFANRGDRLVFSNGVLILSVFSALLIVAFGGNTARLIPLYAVGVFMAFTLSQAGMVVHHRKERESGWRWGMAVNGIGTVATAVVLLVVMITKFTIGAWVPIVVIPLVMSMLWVTHKHYVKVANMLRVEPEWQPATRGNTTVVLVSGVHRSSLEAIAFAKRLRPDNLVCATVCDEEQAEHIRQDWLRFDVDAQLEVVDSPYRELTGPLLRFLDEVSARHPNDNMTVILPELVVDRWWENLLHNQSALALKARLLFRPRTIVISVPLHLNPKFHEVAPGAGEAGAPPPLSEEEAMRL</sequence>
<keyword evidence="3 6" id="KW-1133">Transmembrane helix</keyword>
<dbReference type="Gene3D" id="1.20.1740.10">
    <property type="entry name" value="Amino acid/polyamine transporter I"/>
    <property type="match status" value="1"/>
</dbReference>
<evidence type="ECO:0000256" key="4">
    <source>
        <dbReference type="ARBA" id="ARBA00023136"/>
    </source>
</evidence>
<reference evidence="7" key="1">
    <citation type="submission" date="2020-05" db="EMBL/GenBank/DDBJ databases">
        <authorList>
            <person name="Chiriac C."/>
            <person name="Salcher M."/>
            <person name="Ghai R."/>
            <person name="Kavagutti S V."/>
        </authorList>
    </citation>
    <scope>NUCLEOTIDE SEQUENCE</scope>
</reference>
<feature type="transmembrane region" description="Helical" evidence="6">
    <location>
        <begin position="261"/>
        <end position="280"/>
    </location>
</feature>
<evidence type="ECO:0000256" key="3">
    <source>
        <dbReference type="ARBA" id="ARBA00022989"/>
    </source>
</evidence>
<accession>A0A6J6S2T8</accession>
<keyword evidence="2 6" id="KW-0812">Transmembrane</keyword>
<feature type="transmembrane region" description="Helical" evidence="6">
    <location>
        <begin position="441"/>
        <end position="460"/>
    </location>
</feature>
<organism evidence="7">
    <name type="scientific">freshwater metagenome</name>
    <dbReference type="NCBI Taxonomy" id="449393"/>
    <lineage>
        <taxon>unclassified sequences</taxon>
        <taxon>metagenomes</taxon>
        <taxon>ecological metagenomes</taxon>
    </lineage>
</organism>
<name>A0A6J6S2T8_9ZZZZ</name>
<dbReference type="GO" id="GO:0016020">
    <property type="term" value="C:membrane"/>
    <property type="evidence" value="ECO:0007669"/>
    <property type="project" value="UniProtKB-SubCell"/>
</dbReference>
<gene>
    <name evidence="7" type="ORF">UFOPK2754_00343</name>
    <name evidence="8" type="ORF">UFOPK3139_01761</name>
    <name evidence="9" type="ORF">UFOPK3967_01574</name>
</gene>
<evidence type="ECO:0000313" key="8">
    <source>
        <dbReference type="EMBL" id="CAB4833104.1"/>
    </source>
</evidence>
<dbReference type="EMBL" id="CAFBOS010000092">
    <property type="protein sequence ID" value="CAB5000151.1"/>
    <property type="molecule type" value="Genomic_DNA"/>
</dbReference>
<feature type="region of interest" description="Disordered" evidence="5">
    <location>
        <begin position="621"/>
        <end position="641"/>
    </location>
</feature>
<dbReference type="AlphaFoldDB" id="A0A6J6S2T8"/>
<dbReference type="EMBL" id="CAFABA010000073">
    <property type="protein sequence ID" value="CAB4833104.1"/>
    <property type="molecule type" value="Genomic_DNA"/>
</dbReference>
<protein>
    <submittedName>
        <fullName evidence="7">Unannotated protein</fullName>
    </submittedName>
</protein>
<feature type="transmembrane region" description="Helical" evidence="6">
    <location>
        <begin position="144"/>
        <end position="164"/>
    </location>
</feature>
<evidence type="ECO:0000256" key="1">
    <source>
        <dbReference type="ARBA" id="ARBA00004141"/>
    </source>
</evidence>
<evidence type="ECO:0000256" key="2">
    <source>
        <dbReference type="ARBA" id="ARBA00022692"/>
    </source>
</evidence>
<evidence type="ECO:0000256" key="5">
    <source>
        <dbReference type="SAM" id="MobiDB-lite"/>
    </source>
</evidence>
<evidence type="ECO:0000313" key="9">
    <source>
        <dbReference type="EMBL" id="CAB5000151.1"/>
    </source>
</evidence>
<keyword evidence="4 6" id="KW-0472">Membrane</keyword>